<sequence length="185" mass="21029">MATRLSESNAATERNGPKRSRPFYDSFRTTTLRANQSDLQALLWLPGLPGILLELEIPVRGPGNMISIWTMSSPERKPERWFWANNKTARFTSASQEGANCCTTLHPLFKGPPAVRNYTSSIVAITSKKDWDLKYSFFSNRFGCLPKPQQCGFMSFFLLFVGSYKIYSFLPFRSLTLILRDVLSP</sequence>
<proteinExistence type="predicted"/>
<feature type="region of interest" description="Disordered" evidence="1">
    <location>
        <begin position="1"/>
        <end position="24"/>
    </location>
</feature>
<feature type="compositionally biased region" description="Polar residues" evidence="1">
    <location>
        <begin position="1"/>
        <end position="12"/>
    </location>
</feature>
<dbReference type="Proteomes" id="UP001054945">
    <property type="component" value="Unassembled WGS sequence"/>
</dbReference>
<reference evidence="2 3" key="1">
    <citation type="submission" date="2021-06" db="EMBL/GenBank/DDBJ databases">
        <title>Caerostris extrusa draft genome.</title>
        <authorList>
            <person name="Kono N."/>
            <person name="Arakawa K."/>
        </authorList>
    </citation>
    <scope>NUCLEOTIDE SEQUENCE [LARGE SCALE GENOMIC DNA]</scope>
</reference>
<protein>
    <submittedName>
        <fullName evidence="2">Uncharacterized protein</fullName>
    </submittedName>
</protein>
<comment type="caution">
    <text evidence="2">The sequence shown here is derived from an EMBL/GenBank/DDBJ whole genome shotgun (WGS) entry which is preliminary data.</text>
</comment>
<gene>
    <name evidence="2" type="ORF">CEXT_550771</name>
</gene>
<evidence type="ECO:0000313" key="3">
    <source>
        <dbReference type="Proteomes" id="UP001054945"/>
    </source>
</evidence>
<dbReference type="EMBL" id="BPLR01011909">
    <property type="protein sequence ID" value="GIY49876.1"/>
    <property type="molecule type" value="Genomic_DNA"/>
</dbReference>
<organism evidence="2 3">
    <name type="scientific">Caerostris extrusa</name>
    <name type="common">Bark spider</name>
    <name type="synonym">Caerostris bankana</name>
    <dbReference type="NCBI Taxonomy" id="172846"/>
    <lineage>
        <taxon>Eukaryota</taxon>
        <taxon>Metazoa</taxon>
        <taxon>Ecdysozoa</taxon>
        <taxon>Arthropoda</taxon>
        <taxon>Chelicerata</taxon>
        <taxon>Arachnida</taxon>
        <taxon>Araneae</taxon>
        <taxon>Araneomorphae</taxon>
        <taxon>Entelegynae</taxon>
        <taxon>Araneoidea</taxon>
        <taxon>Araneidae</taxon>
        <taxon>Caerostris</taxon>
    </lineage>
</organism>
<dbReference type="AlphaFoldDB" id="A0AAV4TXN7"/>
<accession>A0AAV4TXN7</accession>
<evidence type="ECO:0000313" key="2">
    <source>
        <dbReference type="EMBL" id="GIY49876.1"/>
    </source>
</evidence>
<evidence type="ECO:0000256" key="1">
    <source>
        <dbReference type="SAM" id="MobiDB-lite"/>
    </source>
</evidence>
<keyword evidence="3" id="KW-1185">Reference proteome</keyword>
<name>A0AAV4TXN7_CAEEX</name>